<dbReference type="InterPro" id="IPR033640">
    <property type="entry name" value="FAR_C"/>
</dbReference>
<evidence type="ECO:0000256" key="1">
    <source>
        <dbReference type="SAM" id="Phobius"/>
    </source>
</evidence>
<proteinExistence type="predicted"/>
<dbReference type="EMBL" id="CH920746">
    <property type="protein sequence ID" value="EDV90452.1"/>
    <property type="molecule type" value="Genomic_DNA"/>
</dbReference>
<keyword evidence="1" id="KW-1133">Transmembrane helix</keyword>
<feature type="transmembrane region" description="Helical" evidence="1">
    <location>
        <begin position="98"/>
        <end position="121"/>
    </location>
</feature>
<protein>
    <submittedName>
        <fullName evidence="3">GH23398</fullName>
    </submittedName>
</protein>
<evidence type="ECO:0000313" key="4">
    <source>
        <dbReference type="Proteomes" id="UP000001070"/>
    </source>
</evidence>
<keyword evidence="4" id="KW-1185">Reference proteome</keyword>
<evidence type="ECO:0000259" key="2">
    <source>
        <dbReference type="Pfam" id="PF03015"/>
    </source>
</evidence>
<dbReference type="OrthoDB" id="429813at2759"/>
<dbReference type="eggNOG" id="KOG1221">
    <property type="taxonomic scope" value="Eukaryota"/>
</dbReference>
<dbReference type="PhylomeDB" id="B4K338"/>
<keyword evidence="1" id="KW-0472">Membrane</keyword>
<dbReference type="InParanoid" id="B4K338"/>
<gene>
    <name evidence="3" type="primary">Dgri\GH23398</name>
    <name evidence="3" type="ORF">Dgri_GH23398</name>
</gene>
<name>B4K338_DROGR</name>
<dbReference type="HOGENOM" id="CLU_1919206_0_0_1"/>
<accession>B4K338</accession>
<dbReference type="AlphaFoldDB" id="B4K338"/>
<sequence>MATGQKRIYVKAYQKISRIINMMAWFGLKEWKFAHRNIDELNERLPVGERDKLQFNIATINWSEYFHSYLSGIRRYFFKDNANDNKLQQRKTIYRRMLLLHTVLKTTFGLSLIMCILRFYLKILKIMPRIAL</sequence>
<reference evidence="3 4" key="1">
    <citation type="journal article" date="2007" name="Nature">
        <title>Evolution of genes and genomes on the Drosophila phylogeny.</title>
        <authorList>
            <consortium name="Drosophila 12 Genomes Consortium"/>
            <person name="Clark A.G."/>
            <person name="Eisen M.B."/>
            <person name="Smith D.R."/>
            <person name="Bergman C.M."/>
            <person name="Oliver B."/>
            <person name="Markow T.A."/>
            <person name="Kaufman T.C."/>
            <person name="Kellis M."/>
            <person name="Gelbart W."/>
            <person name="Iyer V.N."/>
            <person name="Pollard D.A."/>
            <person name="Sackton T.B."/>
            <person name="Larracuente A.M."/>
            <person name="Singh N.D."/>
            <person name="Abad J.P."/>
            <person name="Abt D.N."/>
            <person name="Adryan B."/>
            <person name="Aguade M."/>
            <person name="Akashi H."/>
            <person name="Anderson W.W."/>
            <person name="Aquadro C.F."/>
            <person name="Ardell D.H."/>
            <person name="Arguello R."/>
            <person name="Artieri C.G."/>
            <person name="Barbash D.A."/>
            <person name="Barker D."/>
            <person name="Barsanti P."/>
            <person name="Batterham P."/>
            <person name="Batzoglou S."/>
            <person name="Begun D."/>
            <person name="Bhutkar A."/>
            <person name="Blanco E."/>
            <person name="Bosak S.A."/>
            <person name="Bradley R.K."/>
            <person name="Brand A.D."/>
            <person name="Brent M.R."/>
            <person name="Brooks A.N."/>
            <person name="Brown R.H."/>
            <person name="Butlin R.K."/>
            <person name="Caggese C."/>
            <person name="Calvi B.R."/>
            <person name="Bernardo de Carvalho A."/>
            <person name="Caspi A."/>
            <person name="Castrezana S."/>
            <person name="Celniker S.E."/>
            <person name="Chang J.L."/>
            <person name="Chapple C."/>
            <person name="Chatterji S."/>
            <person name="Chinwalla A."/>
            <person name="Civetta A."/>
            <person name="Clifton S.W."/>
            <person name="Comeron J.M."/>
            <person name="Costello J.C."/>
            <person name="Coyne J.A."/>
            <person name="Daub J."/>
            <person name="David R.G."/>
            <person name="Delcher A.L."/>
            <person name="Delehaunty K."/>
            <person name="Do C.B."/>
            <person name="Ebling H."/>
            <person name="Edwards K."/>
            <person name="Eickbush T."/>
            <person name="Evans J.D."/>
            <person name="Filipski A."/>
            <person name="Findeiss S."/>
            <person name="Freyhult E."/>
            <person name="Fulton L."/>
            <person name="Fulton R."/>
            <person name="Garcia A.C."/>
            <person name="Gardiner A."/>
            <person name="Garfield D.A."/>
            <person name="Garvin B.E."/>
            <person name="Gibson G."/>
            <person name="Gilbert D."/>
            <person name="Gnerre S."/>
            <person name="Godfrey J."/>
            <person name="Good R."/>
            <person name="Gotea V."/>
            <person name="Gravely B."/>
            <person name="Greenberg A.J."/>
            <person name="Griffiths-Jones S."/>
            <person name="Gross S."/>
            <person name="Guigo R."/>
            <person name="Gustafson E.A."/>
            <person name="Haerty W."/>
            <person name="Hahn M.W."/>
            <person name="Halligan D.L."/>
            <person name="Halpern A.L."/>
            <person name="Halter G.M."/>
            <person name="Han M.V."/>
            <person name="Heger A."/>
            <person name="Hillier L."/>
            <person name="Hinrichs A.S."/>
            <person name="Holmes I."/>
            <person name="Hoskins R.A."/>
            <person name="Hubisz M.J."/>
            <person name="Hultmark D."/>
            <person name="Huntley M.A."/>
            <person name="Jaffe D.B."/>
            <person name="Jagadeeshan S."/>
            <person name="Jeck W.R."/>
            <person name="Johnson J."/>
            <person name="Jones C.D."/>
            <person name="Jordan W.C."/>
            <person name="Karpen G.H."/>
            <person name="Kataoka E."/>
            <person name="Keightley P.D."/>
            <person name="Kheradpour P."/>
            <person name="Kirkness E.F."/>
            <person name="Koerich L.B."/>
            <person name="Kristiansen K."/>
            <person name="Kudrna D."/>
            <person name="Kulathinal R.J."/>
            <person name="Kumar S."/>
            <person name="Kwok R."/>
            <person name="Lander E."/>
            <person name="Langley C.H."/>
            <person name="Lapoint R."/>
            <person name="Lazzaro B.P."/>
            <person name="Lee S.J."/>
            <person name="Levesque L."/>
            <person name="Li R."/>
            <person name="Lin C.F."/>
            <person name="Lin M.F."/>
            <person name="Lindblad-Toh K."/>
            <person name="Llopart A."/>
            <person name="Long M."/>
            <person name="Low L."/>
            <person name="Lozovsky E."/>
            <person name="Lu J."/>
            <person name="Luo M."/>
            <person name="Machado C.A."/>
            <person name="Makalowski W."/>
            <person name="Marzo M."/>
            <person name="Matsuda M."/>
            <person name="Matzkin L."/>
            <person name="McAllister B."/>
            <person name="McBride C.S."/>
            <person name="McKernan B."/>
            <person name="McKernan K."/>
            <person name="Mendez-Lago M."/>
            <person name="Minx P."/>
            <person name="Mollenhauer M.U."/>
            <person name="Montooth K."/>
            <person name="Mount S.M."/>
            <person name="Mu X."/>
            <person name="Myers E."/>
            <person name="Negre B."/>
            <person name="Newfeld S."/>
            <person name="Nielsen R."/>
            <person name="Noor M.A."/>
            <person name="O'Grady P."/>
            <person name="Pachter L."/>
            <person name="Papaceit M."/>
            <person name="Parisi M.J."/>
            <person name="Parisi M."/>
            <person name="Parts L."/>
            <person name="Pedersen J.S."/>
            <person name="Pesole G."/>
            <person name="Phillippy A.M."/>
            <person name="Ponting C.P."/>
            <person name="Pop M."/>
            <person name="Porcelli D."/>
            <person name="Powell J.R."/>
            <person name="Prohaska S."/>
            <person name="Pruitt K."/>
            <person name="Puig M."/>
            <person name="Quesneville H."/>
            <person name="Ram K.R."/>
            <person name="Rand D."/>
            <person name="Rasmussen M.D."/>
            <person name="Reed L.K."/>
            <person name="Reenan R."/>
            <person name="Reily A."/>
            <person name="Remington K.A."/>
            <person name="Rieger T.T."/>
            <person name="Ritchie M.G."/>
            <person name="Robin C."/>
            <person name="Rogers Y.H."/>
            <person name="Rohde C."/>
            <person name="Rozas J."/>
            <person name="Rubenfield M.J."/>
            <person name="Ruiz A."/>
            <person name="Russo S."/>
            <person name="Salzberg S.L."/>
            <person name="Sanchez-Gracia A."/>
            <person name="Saranga D.J."/>
            <person name="Sato H."/>
            <person name="Schaeffer S.W."/>
            <person name="Schatz M.C."/>
            <person name="Schlenke T."/>
            <person name="Schwartz R."/>
            <person name="Segarra C."/>
            <person name="Singh R.S."/>
            <person name="Sirot L."/>
            <person name="Sirota M."/>
            <person name="Sisneros N.B."/>
            <person name="Smith C.D."/>
            <person name="Smith T.F."/>
            <person name="Spieth J."/>
            <person name="Stage D.E."/>
            <person name="Stark A."/>
            <person name="Stephan W."/>
            <person name="Strausberg R.L."/>
            <person name="Strempel S."/>
            <person name="Sturgill D."/>
            <person name="Sutton G."/>
            <person name="Sutton G.G."/>
            <person name="Tao W."/>
            <person name="Teichmann S."/>
            <person name="Tobari Y.N."/>
            <person name="Tomimura Y."/>
            <person name="Tsolas J.M."/>
            <person name="Valente V.L."/>
            <person name="Venter E."/>
            <person name="Venter J.C."/>
            <person name="Vicario S."/>
            <person name="Vieira F.G."/>
            <person name="Vilella A.J."/>
            <person name="Villasante A."/>
            <person name="Walenz B."/>
            <person name="Wang J."/>
            <person name="Wasserman M."/>
            <person name="Watts T."/>
            <person name="Wilson D."/>
            <person name="Wilson R.K."/>
            <person name="Wing R.A."/>
            <person name="Wolfner M.F."/>
            <person name="Wong A."/>
            <person name="Wong G.K."/>
            <person name="Wu C.I."/>
            <person name="Wu G."/>
            <person name="Yamamoto D."/>
            <person name="Yang H.P."/>
            <person name="Yang S.P."/>
            <person name="Yorke J.A."/>
            <person name="Yoshida K."/>
            <person name="Zdobnov E."/>
            <person name="Zhang P."/>
            <person name="Zhang Y."/>
            <person name="Zimin A.V."/>
            <person name="Baldwin J."/>
            <person name="Abdouelleil A."/>
            <person name="Abdulkadir J."/>
            <person name="Abebe A."/>
            <person name="Abera B."/>
            <person name="Abreu J."/>
            <person name="Acer S.C."/>
            <person name="Aftuck L."/>
            <person name="Alexander A."/>
            <person name="An P."/>
            <person name="Anderson E."/>
            <person name="Anderson S."/>
            <person name="Arachi H."/>
            <person name="Azer M."/>
            <person name="Bachantsang P."/>
            <person name="Barry A."/>
            <person name="Bayul T."/>
            <person name="Berlin A."/>
            <person name="Bessette D."/>
            <person name="Bloom T."/>
            <person name="Blye J."/>
            <person name="Boguslavskiy L."/>
            <person name="Bonnet C."/>
            <person name="Boukhgalter B."/>
            <person name="Bourzgui I."/>
            <person name="Brown A."/>
            <person name="Cahill P."/>
            <person name="Channer S."/>
            <person name="Cheshatsang Y."/>
            <person name="Chuda L."/>
            <person name="Citroen M."/>
            <person name="Collymore A."/>
            <person name="Cooke P."/>
            <person name="Costello M."/>
            <person name="D'Aco K."/>
            <person name="Daza R."/>
            <person name="De Haan G."/>
            <person name="DeGray S."/>
            <person name="DeMaso C."/>
            <person name="Dhargay N."/>
            <person name="Dooley K."/>
            <person name="Dooley E."/>
            <person name="Doricent M."/>
            <person name="Dorje P."/>
            <person name="Dorjee K."/>
            <person name="Dupes A."/>
            <person name="Elong R."/>
            <person name="Falk J."/>
            <person name="Farina A."/>
            <person name="Faro S."/>
            <person name="Ferguson D."/>
            <person name="Fisher S."/>
            <person name="Foley C.D."/>
            <person name="Franke A."/>
            <person name="Friedrich D."/>
            <person name="Gadbois L."/>
            <person name="Gearin G."/>
            <person name="Gearin C.R."/>
            <person name="Giannoukos G."/>
            <person name="Goode T."/>
            <person name="Graham J."/>
            <person name="Grandbois E."/>
            <person name="Grewal S."/>
            <person name="Gyaltsen K."/>
            <person name="Hafez N."/>
            <person name="Hagos B."/>
            <person name="Hall J."/>
            <person name="Henson C."/>
            <person name="Hollinger A."/>
            <person name="Honan T."/>
            <person name="Huard M.D."/>
            <person name="Hughes L."/>
            <person name="Hurhula B."/>
            <person name="Husby M.E."/>
            <person name="Kamat A."/>
            <person name="Kanga B."/>
            <person name="Kashin S."/>
            <person name="Khazanovich D."/>
            <person name="Kisner P."/>
            <person name="Lance K."/>
            <person name="Lara M."/>
            <person name="Lee W."/>
            <person name="Lennon N."/>
            <person name="Letendre F."/>
            <person name="LeVine R."/>
            <person name="Lipovsky A."/>
            <person name="Liu X."/>
            <person name="Liu J."/>
            <person name="Liu S."/>
            <person name="Lokyitsang T."/>
            <person name="Lokyitsang Y."/>
            <person name="Lubonja R."/>
            <person name="Lui A."/>
            <person name="MacDonald P."/>
            <person name="Magnisalis V."/>
            <person name="Maru K."/>
            <person name="Matthews C."/>
            <person name="McCusker W."/>
            <person name="McDonough S."/>
            <person name="Mehta T."/>
            <person name="Meldrim J."/>
            <person name="Meneus L."/>
            <person name="Mihai O."/>
            <person name="Mihalev A."/>
            <person name="Mihova T."/>
            <person name="Mittelman R."/>
            <person name="Mlenga V."/>
            <person name="Montmayeur A."/>
            <person name="Mulrain L."/>
            <person name="Navidi A."/>
            <person name="Naylor J."/>
            <person name="Negash T."/>
            <person name="Nguyen T."/>
            <person name="Nguyen N."/>
            <person name="Nicol R."/>
            <person name="Norbu C."/>
            <person name="Norbu N."/>
            <person name="Novod N."/>
            <person name="O'Neill B."/>
            <person name="Osman S."/>
            <person name="Markiewicz E."/>
            <person name="Oyono O.L."/>
            <person name="Patti C."/>
            <person name="Phunkhang P."/>
            <person name="Pierre F."/>
            <person name="Priest M."/>
            <person name="Raghuraman S."/>
            <person name="Rege F."/>
            <person name="Reyes R."/>
            <person name="Rise C."/>
            <person name="Rogov P."/>
            <person name="Ross K."/>
            <person name="Ryan E."/>
            <person name="Settipalli S."/>
            <person name="Shea T."/>
            <person name="Sherpa N."/>
            <person name="Shi L."/>
            <person name="Shih D."/>
            <person name="Sparrow T."/>
            <person name="Spaulding J."/>
            <person name="Stalker J."/>
            <person name="Stange-Thomann N."/>
            <person name="Stavropoulos S."/>
            <person name="Stone C."/>
            <person name="Strader C."/>
            <person name="Tesfaye S."/>
            <person name="Thomson T."/>
            <person name="Thoulutsang Y."/>
            <person name="Thoulutsang D."/>
            <person name="Topham K."/>
            <person name="Topping I."/>
            <person name="Tsamla T."/>
            <person name="Vassiliev H."/>
            <person name="Vo A."/>
            <person name="Wangchuk T."/>
            <person name="Wangdi T."/>
            <person name="Weiand M."/>
            <person name="Wilkinson J."/>
            <person name="Wilson A."/>
            <person name="Yadav S."/>
            <person name="Young G."/>
            <person name="Yu Q."/>
            <person name="Zembek L."/>
            <person name="Zhong D."/>
            <person name="Zimmer A."/>
            <person name="Zwirko Z."/>
            <person name="Jaffe D.B."/>
            <person name="Alvarez P."/>
            <person name="Brockman W."/>
            <person name="Butler J."/>
            <person name="Chin C."/>
            <person name="Gnerre S."/>
            <person name="Grabherr M."/>
            <person name="Kleber M."/>
            <person name="Mauceli E."/>
            <person name="MacCallum I."/>
        </authorList>
    </citation>
    <scope>NUCLEOTIDE SEQUENCE [LARGE SCALE GENOMIC DNA]</scope>
    <source>
        <strain evidence="4">Tucson 15287-2541.00</strain>
    </source>
</reference>
<dbReference type="OMA" id="REYAINC"/>
<feature type="domain" description="Fatty acyl-CoA reductase C-terminal" evidence="2">
    <location>
        <begin position="2"/>
        <end position="80"/>
    </location>
</feature>
<dbReference type="Pfam" id="PF03015">
    <property type="entry name" value="Sterile"/>
    <property type="match status" value="1"/>
</dbReference>
<dbReference type="Proteomes" id="UP000001070">
    <property type="component" value="Unassembled WGS sequence"/>
</dbReference>
<dbReference type="CDD" id="cd09071">
    <property type="entry name" value="FAR_C"/>
    <property type="match status" value="1"/>
</dbReference>
<evidence type="ECO:0000313" key="3">
    <source>
        <dbReference type="EMBL" id="EDV90452.1"/>
    </source>
</evidence>
<keyword evidence="1" id="KW-0812">Transmembrane</keyword>
<organism evidence="4">
    <name type="scientific">Drosophila grimshawi</name>
    <name type="common">Hawaiian fruit fly</name>
    <name type="synonym">Idiomyia grimshawi</name>
    <dbReference type="NCBI Taxonomy" id="7222"/>
    <lineage>
        <taxon>Eukaryota</taxon>
        <taxon>Metazoa</taxon>
        <taxon>Ecdysozoa</taxon>
        <taxon>Arthropoda</taxon>
        <taxon>Hexapoda</taxon>
        <taxon>Insecta</taxon>
        <taxon>Pterygota</taxon>
        <taxon>Neoptera</taxon>
        <taxon>Endopterygota</taxon>
        <taxon>Diptera</taxon>
        <taxon>Brachycera</taxon>
        <taxon>Muscomorpha</taxon>
        <taxon>Ephydroidea</taxon>
        <taxon>Drosophilidae</taxon>
        <taxon>Drosophila</taxon>
        <taxon>Hawaiian Drosophila</taxon>
    </lineage>
</organism>